<protein>
    <recommendedName>
        <fullName evidence="3">VOC domain-containing protein</fullName>
    </recommendedName>
</protein>
<gene>
    <name evidence="1" type="ORF">GCM10022409_22190</name>
</gene>
<evidence type="ECO:0000313" key="2">
    <source>
        <dbReference type="Proteomes" id="UP001501469"/>
    </source>
</evidence>
<comment type="caution">
    <text evidence="1">The sequence shown here is derived from an EMBL/GenBank/DDBJ whole genome shotgun (WGS) entry which is preliminary data.</text>
</comment>
<dbReference type="Proteomes" id="UP001501469">
    <property type="component" value="Unassembled WGS sequence"/>
</dbReference>
<dbReference type="InterPro" id="IPR029068">
    <property type="entry name" value="Glyas_Bleomycin-R_OHBP_Dase"/>
</dbReference>
<dbReference type="EMBL" id="BAABDK010000017">
    <property type="protein sequence ID" value="GAA4036836.1"/>
    <property type="molecule type" value="Genomic_DNA"/>
</dbReference>
<accession>A0ABP7U6F9</accession>
<keyword evidence="2" id="KW-1185">Reference proteome</keyword>
<organism evidence="1 2">
    <name type="scientific">Hymenobacter glaciei</name>
    <dbReference type="NCBI Taxonomy" id="877209"/>
    <lineage>
        <taxon>Bacteria</taxon>
        <taxon>Pseudomonadati</taxon>
        <taxon>Bacteroidota</taxon>
        <taxon>Cytophagia</taxon>
        <taxon>Cytophagales</taxon>
        <taxon>Hymenobacteraceae</taxon>
        <taxon>Hymenobacter</taxon>
    </lineage>
</organism>
<proteinExistence type="predicted"/>
<reference evidence="2" key="1">
    <citation type="journal article" date="2019" name="Int. J. Syst. Evol. Microbiol.">
        <title>The Global Catalogue of Microorganisms (GCM) 10K type strain sequencing project: providing services to taxonomists for standard genome sequencing and annotation.</title>
        <authorList>
            <consortium name="The Broad Institute Genomics Platform"/>
            <consortium name="The Broad Institute Genome Sequencing Center for Infectious Disease"/>
            <person name="Wu L."/>
            <person name="Ma J."/>
        </authorList>
    </citation>
    <scope>NUCLEOTIDE SEQUENCE [LARGE SCALE GENOMIC DNA]</scope>
    <source>
        <strain evidence="2">JCM 17225</strain>
    </source>
</reference>
<evidence type="ECO:0000313" key="1">
    <source>
        <dbReference type="EMBL" id="GAA4036836.1"/>
    </source>
</evidence>
<evidence type="ECO:0008006" key="3">
    <source>
        <dbReference type="Google" id="ProtNLM"/>
    </source>
</evidence>
<sequence length="130" mass="14081">MLKGKVTRPAIIEMGVADAAQLAKTKTFYEALLGETKYPYRLLTDMALLCVVTSDGSTQTTIYWEVPGDGTDLKKVYDDLIKNHGCEGVHPPHKPPKEMLLKGDLELATLADAAGNVLGLVTNPPYPPLT</sequence>
<name>A0ABP7U6F9_9BACT</name>
<dbReference type="SUPFAM" id="SSF54593">
    <property type="entry name" value="Glyoxalase/Bleomycin resistance protein/Dihydroxybiphenyl dioxygenase"/>
    <property type="match status" value="1"/>
</dbReference>